<dbReference type="SUPFAM" id="SSF51430">
    <property type="entry name" value="NAD(P)-linked oxidoreductase"/>
    <property type="match status" value="1"/>
</dbReference>
<dbReference type="FunCoup" id="A0A2J7R6T6">
    <property type="interactions" value="62"/>
</dbReference>
<dbReference type="CDD" id="cd19163">
    <property type="entry name" value="AKR_galDH"/>
    <property type="match status" value="1"/>
</dbReference>
<dbReference type="Gene3D" id="3.20.20.100">
    <property type="entry name" value="NADP-dependent oxidoreductase domain"/>
    <property type="match status" value="1"/>
</dbReference>
<dbReference type="Proteomes" id="UP000235965">
    <property type="component" value="Unassembled WGS sequence"/>
</dbReference>
<feature type="domain" description="NADP-dependent oxidoreductase" evidence="1">
    <location>
        <begin position="35"/>
        <end position="319"/>
    </location>
</feature>
<evidence type="ECO:0000259" key="1">
    <source>
        <dbReference type="Pfam" id="PF00248"/>
    </source>
</evidence>
<evidence type="ECO:0000313" key="2">
    <source>
        <dbReference type="EMBL" id="PNF36557.1"/>
    </source>
</evidence>
<proteinExistence type="predicted"/>
<reference evidence="2 3" key="1">
    <citation type="submission" date="2017-12" db="EMBL/GenBank/DDBJ databases">
        <title>Hemimetabolous genomes reveal molecular basis of termite eusociality.</title>
        <authorList>
            <person name="Harrison M.C."/>
            <person name="Jongepier E."/>
            <person name="Robertson H.M."/>
            <person name="Arning N."/>
            <person name="Bitard-Feildel T."/>
            <person name="Chao H."/>
            <person name="Childers C.P."/>
            <person name="Dinh H."/>
            <person name="Doddapaneni H."/>
            <person name="Dugan S."/>
            <person name="Gowin J."/>
            <person name="Greiner C."/>
            <person name="Han Y."/>
            <person name="Hu H."/>
            <person name="Hughes D.S.T."/>
            <person name="Huylmans A.-K."/>
            <person name="Kemena C."/>
            <person name="Kremer L.P.M."/>
            <person name="Lee S.L."/>
            <person name="Lopez-Ezquerra A."/>
            <person name="Mallet L."/>
            <person name="Monroy-Kuhn J.M."/>
            <person name="Moser A."/>
            <person name="Murali S.C."/>
            <person name="Muzny D.M."/>
            <person name="Otani S."/>
            <person name="Piulachs M.-D."/>
            <person name="Poelchau M."/>
            <person name="Qu J."/>
            <person name="Schaub F."/>
            <person name="Wada-Katsumata A."/>
            <person name="Worley K.C."/>
            <person name="Xie Q."/>
            <person name="Ylla G."/>
            <person name="Poulsen M."/>
            <person name="Gibbs R.A."/>
            <person name="Schal C."/>
            <person name="Richards S."/>
            <person name="Belles X."/>
            <person name="Korb J."/>
            <person name="Bornberg-Bauer E."/>
        </authorList>
    </citation>
    <scope>NUCLEOTIDE SEQUENCE [LARGE SCALE GENOMIC DNA]</scope>
    <source>
        <tissue evidence="2">Whole body</tissue>
    </source>
</reference>
<dbReference type="InParanoid" id="A0A2J7R6T6"/>
<accession>A0A2J7R6T6</accession>
<keyword evidence="3" id="KW-1185">Reference proteome</keyword>
<comment type="caution">
    <text evidence="2">The sequence shown here is derived from an EMBL/GenBank/DDBJ whole genome shotgun (WGS) entry which is preliminary data.</text>
</comment>
<dbReference type="PANTHER" id="PTHR42686">
    <property type="entry name" value="GH17980P-RELATED"/>
    <property type="match status" value="1"/>
</dbReference>
<dbReference type="EMBL" id="NEVH01006750">
    <property type="protein sequence ID" value="PNF36557.1"/>
    <property type="molecule type" value="Genomic_DNA"/>
</dbReference>
<dbReference type="InterPro" id="IPR020471">
    <property type="entry name" value="AKR"/>
</dbReference>
<dbReference type="GO" id="GO:0005829">
    <property type="term" value="C:cytosol"/>
    <property type="evidence" value="ECO:0007669"/>
    <property type="project" value="TreeGrafter"/>
</dbReference>
<dbReference type="PANTHER" id="PTHR42686:SF1">
    <property type="entry name" value="GH17980P-RELATED"/>
    <property type="match status" value="1"/>
</dbReference>
<evidence type="ECO:0000313" key="3">
    <source>
        <dbReference type="Proteomes" id="UP000235965"/>
    </source>
</evidence>
<name>A0A2J7R6T6_9NEOP</name>
<dbReference type="OrthoDB" id="48988at2759"/>
<dbReference type="InterPro" id="IPR023210">
    <property type="entry name" value="NADP_OxRdtase_dom"/>
</dbReference>
<dbReference type="Pfam" id="PF00248">
    <property type="entry name" value="Aldo_ket_red"/>
    <property type="match status" value="1"/>
</dbReference>
<dbReference type="InterPro" id="IPR036812">
    <property type="entry name" value="NAD(P)_OxRdtase_dom_sf"/>
</dbReference>
<sequence length="357" mass="39438">MALPDTFVAGFHDEAAVRKMRYNVLGNTRLRVSHMAFGGGALGGPNTYGEYDEADAISAVHQALKQGINYIDTAPWYGQGRSEELLGKALKDIPRNAYYIGTKVGRYETDPTKMFDFSREKTLWSVDHSLKLLGLDYVDIIQVHDIEFAPNLDIVLNETLPVLQSVVKSGKARYIGVTGYPVSVLKEAVECSNIKIDTVLSYTRDTLIDDTLKKFLPFFQSKGLGIINAAGVSMGLLSNAGPPSWHPAPEHVKEACAAAGQYCKERGVELAQLAQHYTMAQPGIATHLVGMNSQEVLRSNLDILNNGLSALQKQVLQEINTQYVVIVIIQLISWLFNDMVSDIKVFVVINKRVNNHE</sequence>
<organism evidence="2 3">
    <name type="scientific">Cryptotermes secundus</name>
    <dbReference type="NCBI Taxonomy" id="105785"/>
    <lineage>
        <taxon>Eukaryota</taxon>
        <taxon>Metazoa</taxon>
        <taxon>Ecdysozoa</taxon>
        <taxon>Arthropoda</taxon>
        <taxon>Hexapoda</taxon>
        <taxon>Insecta</taxon>
        <taxon>Pterygota</taxon>
        <taxon>Neoptera</taxon>
        <taxon>Polyneoptera</taxon>
        <taxon>Dictyoptera</taxon>
        <taxon>Blattodea</taxon>
        <taxon>Blattoidea</taxon>
        <taxon>Termitoidae</taxon>
        <taxon>Kalotermitidae</taxon>
        <taxon>Cryptotermitinae</taxon>
        <taxon>Cryptotermes</taxon>
    </lineage>
</organism>
<gene>
    <name evidence="2" type="ORF">B7P43_G15339</name>
</gene>
<dbReference type="AlphaFoldDB" id="A0A2J7R6T6"/>
<dbReference type="STRING" id="105785.A0A2J7R6T6"/>
<dbReference type="GO" id="GO:0010349">
    <property type="term" value="F:L-galactose dehydrogenase activity"/>
    <property type="evidence" value="ECO:0007669"/>
    <property type="project" value="InterPro"/>
</dbReference>
<dbReference type="PRINTS" id="PR00069">
    <property type="entry name" value="ALDKETRDTASE"/>
</dbReference>
<protein>
    <submittedName>
        <fullName evidence="2">L-galactose dehydrogenase</fullName>
    </submittedName>
</protein>
<dbReference type="InterPro" id="IPR044479">
    <property type="entry name" value="LGALDH-like"/>
</dbReference>
<dbReference type="FunFam" id="3.20.20.100:FF:000011">
    <property type="entry name" value="Aldo/keto reductase"/>
    <property type="match status" value="1"/>
</dbReference>